<evidence type="ECO:0000313" key="3">
    <source>
        <dbReference type="Proteomes" id="UP001139157"/>
    </source>
</evidence>
<evidence type="ECO:0008006" key="4">
    <source>
        <dbReference type="Google" id="ProtNLM"/>
    </source>
</evidence>
<gene>
    <name evidence="2" type="ORF">NDR86_31450</name>
</gene>
<evidence type="ECO:0000256" key="1">
    <source>
        <dbReference type="SAM" id="SignalP"/>
    </source>
</evidence>
<dbReference type="EMBL" id="JAMRXG010000018">
    <property type="protein sequence ID" value="MCM6778009.1"/>
    <property type="molecule type" value="Genomic_DNA"/>
</dbReference>
<keyword evidence="1" id="KW-0732">Signal</keyword>
<sequence length="134" mass="14373">MNIVKTAAALFIAAATIGLAPPTAHAEPQWVCGWTFEPRGPFTLHGAVIVGGYVRCNGSVDRFSITLKLQHRQGGQWIERARATSNDIPRPNLNLAVRDLDCVPGGWRGEYDISETVGGRTRLGNGSSATILSC</sequence>
<feature type="signal peptide" evidence="1">
    <location>
        <begin position="1"/>
        <end position="26"/>
    </location>
</feature>
<proteinExistence type="predicted"/>
<evidence type="ECO:0000313" key="2">
    <source>
        <dbReference type="EMBL" id="MCM6778009.1"/>
    </source>
</evidence>
<keyword evidence="3" id="KW-1185">Reference proteome</keyword>
<name>A0A9X2ECL0_9NOCA</name>
<reference evidence="2" key="1">
    <citation type="submission" date="2022-06" db="EMBL/GenBank/DDBJ databases">
        <title>Novel species in genus nocardia.</title>
        <authorList>
            <person name="Li F."/>
        </authorList>
    </citation>
    <scope>NUCLEOTIDE SEQUENCE</scope>
    <source>
        <strain evidence="2">CDC141</strain>
    </source>
</reference>
<dbReference type="Proteomes" id="UP001139157">
    <property type="component" value="Unassembled WGS sequence"/>
</dbReference>
<comment type="caution">
    <text evidence="2">The sequence shown here is derived from an EMBL/GenBank/DDBJ whole genome shotgun (WGS) entry which is preliminary data.</text>
</comment>
<organism evidence="2 3">
    <name type="scientific">Nocardia pulmonis</name>
    <dbReference type="NCBI Taxonomy" id="2951408"/>
    <lineage>
        <taxon>Bacteria</taxon>
        <taxon>Bacillati</taxon>
        <taxon>Actinomycetota</taxon>
        <taxon>Actinomycetes</taxon>
        <taxon>Mycobacteriales</taxon>
        <taxon>Nocardiaceae</taxon>
        <taxon>Nocardia</taxon>
    </lineage>
</organism>
<dbReference type="RefSeq" id="WP_251917465.1">
    <property type="nucleotide sequence ID" value="NZ_JAMRXG010000018.1"/>
</dbReference>
<protein>
    <recommendedName>
        <fullName evidence="4">Secreted protein</fullName>
    </recommendedName>
</protein>
<accession>A0A9X2ECL0</accession>
<dbReference type="AlphaFoldDB" id="A0A9X2ECL0"/>
<feature type="chain" id="PRO_5040801051" description="Secreted protein" evidence="1">
    <location>
        <begin position="27"/>
        <end position="134"/>
    </location>
</feature>